<dbReference type="RefSeq" id="WP_221252256.1">
    <property type="nucleotide sequence ID" value="NZ_AP024355.1"/>
</dbReference>
<organism evidence="1 2">
    <name type="scientific">Desulfuromonas versatilis</name>
    <dbReference type="NCBI Taxonomy" id="2802975"/>
    <lineage>
        <taxon>Bacteria</taxon>
        <taxon>Pseudomonadati</taxon>
        <taxon>Thermodesulfobacteriota</taxon>
        <taxon>Desulfuromonadia</taxon>
        <taxon>Desulfuromonadales</taxon>
        <taxon>Desulfuromonadaceae</taxon>
        <taxon>Desulfuromonas</taxon>
    </lineage>
</organism>
<name>A0ABN6DY60_9BACT</name>
<proteinExistence type="predicted"/>
<evidence type="ECO:0000313" key="1">
    <source>
        <dbReference type="EMBL" id="BCR04807.1"/>
    </source>
</evidence>
<protein>
    <submittedName>
        <fullName evidence="1">Uncharacterized protein</fullName>
    </submittedName>
</protein>
<sequence length="171" mass="19469">MTATTNSYPGVPEFAQENFAIDNLQDEIRVDRLCSDFLRTFYLNQVERCGLGPEQASALAYGADYFLREFIIPDRRENIFQLAPGRVRQFAGNWYIVKTLEPNMKELQGILEGVRAFYEYCQSSGKVSAELLTEIGRDCADLDFYAARIESFWAIEGDGFQSWNRACGIEG</sequence>
<dbReference type="EMBL" id="AP024355">
    <property type="protein sequence ID" value="BCR04807.1"/>
    <property type="molecule type" value="Genomic_DNA"/>
</dbReference>
<evidence type="ECO:0000313" key="2">
    <source>
        <dbReference type="Proteomes" id="UP001319827"/>
    </source>
</evidence>
<reference evidence="1 2" key="2">
    <citation type="journal article" date="2021" name="Int. J. Syst. Evol. Microbiol.">
        <title>Isolation and Polyphasic Characterization of Desulfuromonas versatilis sp. Nov., an Electrogenic Bacteria Capable of Versatile Metabolism Isolated from a Graphene Oxide-Reducing Enrichment Culture.</title>
        <authorList>
            <person name="Xie L."/>
            <person name="Yoshida N."/>
            <person name="Ishii S."/>
            <person name="Meng L."/>
        </authorList>
    </citation>
    <scope>NUCLEOTIDE SEQUENCE [LARGE SCALE GENOMIC DNA]</scope>
    <source>
        <strain evidence="1 2">NIT-T3</strain>
    </source>
</reference>
<reference evidence="1 2" key="1">
    <citation type="journal article" date="2016" name="C (Basel)">
        <title>Selective Growth of and Electricity Production by Marine Exoelectrogenic Bacteria in Self-Aggregated Hydrogel of Microbially Reduced Graphene Oxide.</title>
        <authorList>
            <person name="Yoshida N."/>
            <person name="Goto Y."/>
            <person name="Miyata Y."/>
        </authorList>
    </citation>
    <scope>NUCLEOTIDE SEQUENCE [LARGE SCALE GENOMIC DNA]</scope>
    <source>
        <strain evidence="1 2">NIT-T3</strain>
    </source>
</reference>
<accession>A0ABN6DY60</accession>
<dbReference type="Proteomes" id="UP001319827">
    <property type="component" value="Chromosome"/>
</dbReference>
<keyword evidence="2" id="KW-1185">Reference proteome</keyword>
<gene>
    <name evidence="1" type="ORF">DESUT3_18760</name>
</gene>